<evidence type="ECO:0000313" key="7">
    <source>
        <dbReference type="Proteomes" id="UP001500456"/>
    </source>
</evidence>
<protein>
    <submittedName>
        <fullName evidence="6">ATP-grasp domain-containing protein</fullName>
    </submittedName>
</protein>
<keyword evidence="3 4" id="KW-0067">ATP-binding</keyword>
<dbReference type="InterPro" id="IPR041472">
    <property type="entry name" value="BL00235/CARNS1_N"/>
</dbReference>
<dbReference type="PROSITE" id="PS50975">
    <property type="entry name" value="ATP_GRASP"/>
    <property type="match status" value="1"/>
</dbReference>
<dbReference type="Gene3D" id="3.40.50.20">
    <property type="match status" value="1"/>
</dbReference>
<dbReference type="PANTHER" id="PTHR43585:SF2">
    <property type="entry name" value="ATP-GRASP ENZYME FSQD"/>
    <property type="match status" value="1"/>
</dbReference>
<name>A0ABP7SY07_9ACTN</name>
<evidence type="ECO:0000256" key="3">
    <source>
        <dbReference type="ARBA" id="ARBA00022840"/>
    </source>
</evidence>
<evidence type="ECO:0000313" key="6">
    <source>
        <dbReference type="EMBL" id="GAA4018178.1"/>
    </source>
</evidence>
<dbReference type="InterPro" id="IPR052032">
    <property type="entry name" value="ATP-dep_AA_Ligase"/>
</dbReference>
<dbReference type="Proteomes" id="UP001500456">
    <property type="component" value="Unassembled WGS sequence"/>
</dbReference>
<evidence type="ECO:0000256" key="2">
    <source>
        <dbReference type="ARBA" id="ARBA00022741"/>
    </source>
</evidence>
<dbReference type="Pfam" id="PF13535">
    <property type="entry name" value="ATP-grasp_4"/>
    <property type="match status" value="1"/>
</dbReference>
<dbReference type="Pfam" id="PF18603">
    <property type="entry name" value="LAL_C2"/>
    <property type="match status" value="1"/>
</dbReference>
<sequence>MSEEPNATGVMVVEPMGNAGPFLAEAADRLGLRLYGATHRDVHEGYAPWLARALAGVCFTDLTDPDRALDDLESYCREHRIGAVAACWELFTPLAAALAARLGLPGNDPALAQAARNKIAMAEAFRTAGIPVPAGAVAADAEQAHQAAADAALGWPLVVKPAEQGGSWGVSVVAGPDGLDDAVAAARRFTRAMPHGLPLDPRVLLQSYVPGAEYSAETVVADGVPYALPVVAKDTTSGRYRVETGHTCPAGLPPELTRAVQHTAARAALAVGIRNGIAHTEVKIPPGSHTPVVIETGARLPGDNICEIVEAATGISEAVAYLQAVAGRLPDTGATRERAAAIRFLLPERAGVLELVRVPDVPGTHSEIEVRPGDPVPEPADSSGRIGHVVAVADSPAEARRLADRAIAGTRLRVK</sequence>
<gene>
    <name evidence="6" type="ORF">GCM10022232_72440</name>
</gene>
<dbReference type="InterPro" id="IPR040570">
    <property type="entry name" value="LAL_C2"/>
</dbReference>
<keyword evidence="1" id="KW-0436">Ligase</keyword>
<evidence type="ECO:0000256" key="1">
    <source>
        <dbReference type="ARBA" id="ARBA00022598"/>
    </source>
</evidence>
<dbReference type="InterPro" id="IPR011761">
    <property type="entry name" value="ATP-grasp"/>
</dbReference>
<dbReference type="SUPFAM" id="SSF56059">
    <property type="entry name" value="Glutathione synthetase ATP-binding domain-like"/>
    <property type="match status" value="1"/>
</dbReference>
<evidence type="ECO:0000256" key="4">
    <source>
        <dbReference type="PROSITE-ProRule" id="PRU00409"/>
    </source>
</evidence>
<evidence type="ECO:0000259" key="5">
    <source>
        <dbReference type="PROSITE" id="PS50975"/>
    </source>
</evidence>
<dbReference type="Pfam" id="PF18130">
    <property type="entry name" value="ATPgrasp_N"/>
    <property type="match status" value="1"/>
</dbReference>
<feature type="domain" description="ATP-grasp" evidence="5">
    <location>
        <begin position="122"/>
        <end position="326"/>
    </location>
</feature>
<accession>A0ABP7SY07</accession>
<dbReference type="EMBL" id="BAAAZX010000026">
    <property type="protein sequence ID" value="GAA4018178.1"/>
    <property type="molecule type" value="Genomic_DNA"/>
</dbReference>
<comment type="caution">
    <text evidence="6">The sequence shown here is derived from an EMBL/GenBank/DDBJ whole genome shotgun (WGS) entry which is preliminary data.</text>
</comment>
<organism evidence="6 7">
    <name type="scientific">Streptomyces plumbiresistens</name>
    <dbReference type="NCBI Taxonomy" id="511811"/>
    <lineage>
        <taxon>Bacteria</taxon>
        <taxon>Bacillati</taxon>
        <taxon>Actinomycetota</taxon>
        <taxon>Actinomycetes</taxon>
        <taxon>Kitasatosporales</taxon>
        <taxon>Streptomycetaceae</taxon>
        <taxon>Streptomyces</taxon>
    </lineage>
</organism>
<dbReference type="RefSeq" id="WP_345569183.1">
    <property type="nucleotide sequence ID" value="NZ_BAAAZX010000026.1"/>
</dbReference>
<keyword evidence="7" id="KW-1185">Reference proteome</keyword>
<keyword evidence="2 4" id="KW-0547">Nucleotide-binding</keyword>
<reference evidence="7" key="1">
    <citation type="journal article" date="2019" name="Int. J. Syst. Evol. Microbiol.">
        <title>The Global Catalogue of Microorganisms (GCM) 10K type strain sequencing project: providing services to taxonomists for standard genome sequencing and annotation.</title>
        <authorList>
            <consortium name="The Broad Institute Genomics Platform"/>
            <consortium name="The Broad Institute Genome Sequencing Center for Infectious Disease"/>
            <person name="Wu L."/>
            <person name="Ma J."/>
        </authorList>
    </citation>
    <scope>NUCLEOTIDE SEQUENCE [LARGE SCALE GENOMIC DNA]</scope>
    <source>
        <strain evidence="7">JCM 16924</strain>
    </source>
</reference>
<proteinExistence type="predicted"/>
<dbReference type="Gene3D" id="3.30.470.20">
    <property type="entry name" value="ATP-grasp fold, B domain"/>
    <property type="match status" value="1"/>
</dbReference>
<dbReference type="PANTHER" id="PTHR43585">
    <property type="entry name" value="FUMIPYRROLE BIOSYNTHESIS PROTEIN C"/>
    <property type="match status" value="1"/>
</dbReference>